<feature type="compositionally biased region" description="Basic and acidic residues" evidence="1">
    <location>
        <begin position="432"/>
        <end position="444"/>
    </location>
</feature>
<accession>A0A371ICI8</accession>
<protein>
    <submittedName>
        <fullName evidence="3">Retrovirus-related Pol polyprotein from transposon 17.6</fullName>
    </submittedName>
</protein>
<proteinExistence type="predicted"/>
<evidence type="ECO:0000313" key="3">
    <source>
        <dbReference type="EMBL" id="RDY12767.1"/>
    </source>
</evidence>
<comment type="caution">
    <text evidence="3">The sequence shown here is derived from an EMBL/GenBank/DDBJ whole genome shotgun (WGS) entry which is preliminary data.</text>
</comment>
<organism evidence="3 4">
    <name type="scientific">Mucuna pruriens</name>
    <name type="common">Velvet bean</name>
    <name type="synonym">Dolichos pruriens</name>
    <dbReference type="NCBI Taxonomy" id="157652"/>
    <lineage>
        <taxon>Eukaryota</taxon>
        <taxon>Viridiplantae</taxon>
        <taxon>Streptophyta</taxon>
        <taxon>Embryophyta</taxon>
        <taxon>Tracheophyta</taxon>
        <taxon>Spermatophyta</taxon>
        <taxon>Magnoliopsida</taxon>
        <taxon>eudicotyledons</taxon>
        <taxon>Gunneridae</taxon>
        <taxon>Pentapetalae</taxon>
        <taxon>rosids</taxon>
        <taxon>fabids</taxon>
        <taxon>Fabales</taxon>
        <taxon>Fabaceae</taxon>
        <taxon>Papilionoideae</taxon>
        <taxon>50 kb inversion clade</taxon>
        <taxon>NPAAA clade</taxon>
        <taxon>indigoferoid/millettioid clade</taxon>
        <taxon>Phaseoleae</taxon>
        <taxon>Mucuna</taxon>
    </lineage>
</organism>
<evidence type="ECO:0000259" key="2">
    <source>
        <dbReference type="Pfam" id="PF00078"/>
    </source>
</evidence>
<dbReference type="Gene3D" id="3.30.70.270">
    <property type="match status" value="2"/>
</dbReference>
<dbReference type="OrthoDB" id="778454at2759"/>
<keyword evidence="4" id="KW-1185">Reference proteome</keyword>
<dbReference type="CDD" id="cd01647">
    <property type="entry name" value="RT_LTR"/>
    <property type="match status" value="1"/>
</dbReference>
<evidence type="ECO:0000256" key="1">
    <source>
        <dbReference type="SAM" id="MobiDB-lite"/>
    </source>
</evidence>
<dbReference type="InterPro" id="IPR000477">
    <property type="entry name" value="RT_dom"/>
</dbReference>
<dbReference type="EMBL" id="QJKJ01000409">
    <property type="protein sequence ID" value="RDY12767.1"/>
    <property type="molecule type" value="Genomic_DNA"/>
</dbReference>
<dbReference type="PANTHER" id="PTHR24559:SF444">
    <property type="entry name" value="REVERSE TRANSCRIPTASE DOMAIN-CONTAINING PROTEIN"/>
    <property type="match status" value="1"/>
</dbReference>
<evidence type="ECO:0000313" key="4">
    <source>
        <dbReference type="Proteomes" id="UP000257109"/>
    </source>
</evidence>
<dbReference type="CDD" id="cd00303">
    <property type="entry name" value="retropepsin_like"/>
    <property type="match status" value="1"/>
</dbReference>
<dbReference type="InterPro" id="IPR053134">
    <property type="entry name" value="RNA-dir_DNA_polymerase"/>
</dbReference>
<dbReference type="InterPro" id="IPR043502">
    <property type="entry name" value="DNA/RNA_pol_sf"/>
</dbReference>
<feature type="non-terminal residue" evidence="3">
    <location>
        <position position="1"/>
    </location>
</feature>
<dbReference type="SUPFAM" id="SSF56672">
    <property type="entry name" value="DNA/RNA polymerases"/>
    <property type="match status" value="1"/>
</dbReference>
<feature type="region of interest" description="Disordered" evidence="1">
    <location>
        <begin position="427"/>
        <end position="458"/>
    </location>
</feature>
<dbReference type="InterPro" id="IPR043128">
    <property type="entry name" value="Rev_trsase/Diguanyl_cyclase"/>
</dbReference>
<dbReference type="AlphaFoldDB" id="A0A371ICI8"/>
<dbReference type="Gene3D" id="2.40.70.10">
    <property type="entry name" value="Acid Proteases"/>
    <property type="match status" value="1"/>
</dbReference>
<dbReference type="PANTHER" id="PTHR24559">
    <property type="entry name" value="TRANSPOSON TY3-I GAG-POL POLYPROTEIN"/>
    <property type="match status" value="1"/>
</dbReference>
<name>A0A371ICI8_MUCPR</name>
<dbReference type="Gene3D" id="3.10.10.10">
    <property type="entry name" value="HIV Type 1 Reverse Transcriptase, subunit A, domain 1"/>
    <property type="match status" value="1"/>
</dbReference>
<dbReference type="Pfam" id="PF00078">
    <property type="entry name" value="RVT_1"/>
    <property type="match status" value="1"/>
</dbReference>
<sequence>MPNVPYGAASYQPSTSQYQAPSFLPQQQRASTQGNSPSLENLMKQLATSNLEFQQSVSSSNIQFQQNMATTIQDLKMQIGQLANTVSELQSAGSNSLPSQPILNSRGNASAVTFRSNKELPQPSQHQVPQPTEADSEAMANSQLHPETVVPLSFPSRTISARKPDFDDELLKMFRKVEINIPFLEAIKQIPKYAKFLKELCVHKRRKMKGSRELRGVVSALTKTNSIAGISQVLPKKCRDPDIFSVSCTIGDCTFADAMLDLGASINVMPASTYRSLNFGDLEPTGMTIQLANRSIVQPLGVLEDVLVQVNELIFPADFYVLDMEDETSGKGSTLILGRPFLMTARTKIDVHAGTLSMEFDETLVQFNIFEAKKHPTEDHSLFGIDIMEELVEEYFQLDSCSEKVEDCAELTESISCLQADYDEVQEFPNSEGDRSDTDPRPITEESPSPPPTELKPLPSHLKYAFLDNEQQLPVIIASNLLSEQEDKLLEVLRQHKQAIGLNPTILDVVKKEVTKLLVAGIIYLISDSQWVSPVQVVPKKSGMTVMKNQQDELVPMRIQNSWRVCIDYRRLNQATRKDHFPLPFIDQMLEKIAGKSHYCFLDGFSGYMQIHIAPEDQHKTTFTCPFSIFAYTRMPFGLCNAPSTFQRCMMSIFSDLLQDCMEVFMDDFTVYAESFDACLNNLSKVLKRCTDTNLVLNFEKCHFMVTEGIVLGHLVSNRGIEVDKAKIDVITSLPNPTSVQEVRSFLGHTGFYMRFIKDFNKLAMPLSTLL</sequence>
<feature type="domain" description="Reverse transcriptase" evidence="2">
    <location>
        <begin position="560"/>
        <end position="714"/>
    </location>
</feature>
<feature type="region of interest" description="Disordered" evidence="1">
    <location>
        <begin position="117"/>
        <end position="141"/>
    </location>
</feature>
<dbReference type="Proteomes" id="UP000257109">
    <property type="component" value="Unassembled WGS sequence"/>
</dbReference>
<dbReference type="InterPro" id="IPR021109">
    <property type="entry name" value="Peptidase_aspartic_dom_sf"/>
</dbReference>
<reference evidence="3" key="1">
    <citation type="submission" date="2018-05" db="EMBL/GenBank/DDBJ databases">
        <title>Draft genome of Mucuna pruriens seed.</title>
        <authorList>
            <person name="Nnadi N.E."/>
            <person name="Vos R."/>
            <person name="Hasami M.H."/>
            <person name="Devisetty U.K."/>
            <person name="Aguiy J.C."/>
        </authorList>
    </citation>
    <scope>NUCLEOTIDE SEQUENCE [LARGE SCALE GENOMIC DNA]</scope>
    <source>
        <strain evidence="3">JCA_2017</strain>
    </source>
</reference>
<gene>
    <name evidence="3" type="primary">pol</name>
    <name evidence="3" type="ORF">CR513_02398</name>
</gene>